<reference evidence="1" key="2">
    <citation type="submission" date="2025-09" db="UniProtKB">
        <authorList>
            <consortium name="Ensembl"/>
        </authorList>
    </citation>
    <scope>IDENTIFICATION</scope>
</reference>
<name>A0A3Q2TBI4_FUNHE</name>
<dbReference type="GeneTree" id="ENSGT00390000009995"/>
<dbReference type="Ensembl" id="ENSFHET00000020056.1">
    <property type="protein sequence ID" value="ENSFHEP00000012715.1"/>
    <property type="gene ID" value="ENSFHEG00000014173.1"/>
</dbReference>
<dbReference type="Pfam" id="PF21030">
    <property type="entry name" value="WDR93"/>
    <property type="match status" value="2"/>
</dbReference>
<dbReference type="Proteomes" id="UP000265000">
    <property type="component" value="Unplaced"/>
</dbReference>
<dbReference type="PANTHER" id="PTHR12219">
    <property type="entry name" value="NADH-UBIQUINONE OXIDOREDUCTASE"/>
    <property type="match status" value="1"/>
</dbReference>
<evidence type="ECO:0000313" key="2">
    <source>
        <dbReference type="Proteomes" id="UP000265000"/>
    </source>
</evidence>
<dbReference type="GO" id="GO:0022900">
    <property type="term" value="P:electron transport chain"/>
    <property type="evidence" value="ECO:0007669"/>
    <property type="project" value="InterPro"/>
</dbReference>
<dbReference type="InterPro" id="IPR006885">
    <property type="entry name" value="NADH_UbQ_FeS_4_mit-like"/>
</dbReference>
<accession>A0A3Q2TBI4</accession>
<proteinExistence type="predicted"/>
<dbReference type="STRING" id="8078.ENSFHEP00000012715"/>
<organism evidence="1 2">
    <name type="scientific">Fundulus heteroclitus</name>
    <name type="common">Killifish</name>
    <name type="synonym">Mummichog</name>
    <dbReference type="NCBI Taxonomy" id="8078"/>
    <lineage>
        <taxon>Eukaryota</taxon>
        <taxon>Metazoa</taxon>
        <taxon>Chordata</taxon>
        <taxon>Craniata</taxon>
        <taxon>Vertebrata</taxon>
        <taxon>Euteleostomi</taxon>
        <taxon>Actinopterygii</taxon>
        <taxon>Neopterygii</taxon>
        <taxon>Teleostei</taxon>
        <taxon>Neoteleostei</taxon>
        <taxon>Acanthomorphata</taxon>
        <taxon>Ovalentaria</taxon>
        <taxon>Atherinomorphae</taxon>
        <taxon>Cyprinodontiformes</taxon>
        <taxon>Fundulidae</taxon>
        <taxon>Fundulus</taxon>
    </lineage>
</organism>
<dbReference type="AlphaFoldDB" id="A0A3Q2TBI4"/>
<keyword evidence="2" id="KW-1185">Reference proteome</keyword>
<protein>
    <submittedName>
        <fullName evidence="1">WD repeat domain 93</fullName>
    </submittedName>
</protein>
<evidence type="ECO:0000313" key="1">
    <source>
        <dbReference type="Ensembl" id="ENSFHEP00000012715.1"/>
    </source>
</evidence>
<dbReference type="PANTHER" id="PTHR12219:SF17">
    <property type="entry name" value="WD REPEAT-CONTAINING PROTEIN 93"/>
    <property type="match status" value="1"/>
</dbReference>
<dbReference type="InterPro" id="IPR049547">
    <property type="entry name" value="WDR93_beta-prop"/>
</dbReference>
<sequence>MACTEDGRFLGLGHSQGLSVWCASSFTRVAEWLQPRLEVTFIQITRMAEMTYLLGTVDDMGVSRVFGLHSGVIHLLSAINIMEGVNKRSIVVTFDLHEGGRYGAASLSCNGAVWLEVYQFPVEAWLRELEVAPSQKKEKNASEGSDVKWSPVTLMIKIFPPTVPAGKTSDFLTSCLALDIIRSSRHQETQESPSSCTQHFLLPCDQSTGGSRARPGLPVAVAVWWSGSHNILQYSLQKAPNDGRDVTPLPEMLWPNAKEILCSAVSRCTCYIALGLEDALVCIWNRQSGAPLSIVLAPEGSSPLSRVQFVDSWPVSAQDCHIAPTKPVGGLVSSKNGAIYTVTTGQGMQSCTMQLIERPKDSRDLPTVTMTLPFLQAVSLVVQRSGKMFLKDVLDRSTVCYLTPPSSYRIASPYNPVYALNAKQRALFIRGDPETDCHDLSRKGNQSRLFVFYFDQSDIFKPHFLSHVDPPRQQTTLCHGSLEEICNLYLEQRAHSADERNKALVQTWGKLQESAAGMQQTPQSHKHLKNYNI</sequence>
<reference evidence="1" key="1">
    <citation type="submission" date="2025-08" db="UniProtKB">
        <authorList>
            <consortium name="Ensembl"/>
        </authorList>
    </citation>
    <scope>IDENTIFICATION</scope>
</reference>